<protein>
    <submittedName>
        <fullName evidence="2">Uncharacterized protein</fullName>
    </submittedName>
</protein>
<name>A0A4S4LG20_9AGAM</name>
<evidence type="ECO:0000313" key="2">
    <source>
        <dbReference type="EMBL" id="THH10862.1"/>
    </source>
</evidence>
<accession>A0A4S4LG20</accession>
<comment type="caution">
    <text evidence="2">The sequence shown here is derived from an EMBL/GenBank/DDBJ whole genome shotgun (WGS) entry which is preliminary data.</text>
</comment>
<feature type="compositionally biased region" description="Pro residues" evidence="1">
    <location>
        <begin position="9"/>
        <end position="20"/>
    </location>
</feature>
<organism evidence="2 3">
    <name type="scientific">Bondarzewia mesenterica</name>
    <dbReference type="NCBI Taxonomy" id="1095465"/>
    <lineage>
        <taxon>Eukaryota</taxon>
        <taxon>Fungi</taxon>
        <taxon>Dikarya</taxon>
        <taxon>Basidiomycota</taxon>
        <taxon>Agaricomycotina</taxon>
        <taxon>Agaricomycetes</taxon>
        <taxon>Russulales</taxon>
        <taxon>Bondarzewiaceae</taxon>
        <taxon>Bondarzewia</taxon>
    </lineage>
</organism>
<evidence type="ECO:0000313" key="3">
    <source>
        <dbReference type="Proteomes" id="UP000310158"/>
    </source>
</evidence>
<reference evidence="2 3" key="1">
    <citation type="submission" date="2019-02" db="EMBL/GenBank/DDBJ databases">
        <title>Genome sequencing of the rare red list fungi Bondarzewia mesenterica.</title>
        <authorList>
            <person name="Buettner E."/>
            <person name="Kellner H."/>
        </authorList>
    </citation>
    <scope>NUCLEOTIDE SEQUENCE [LARGE SCALE GENOMIC DNA]</scope>
    <source>
        <strain evidence="2 3">DSM 108281</strain>
    </source>
</reference>
<dbReference type="Proteomes" id="UP000310158">
    <property type="component" value="Unassembled WGS sequence"/>
</dbReference>
<gene>
    <name evidence="2" type="ORF">EW146_g8232</name>
</gene>
<feature type="region of interest" description="Disordered" evidence="1">
    <location>
        <begin position="1"/>
        <end position="20"/>
    </location>
</feature>
<evidence type="ECO:0000256" key="1">
    <source>
        <dbReference type="SAM" id="MobiDB-lite"/>
    </source>
</evidence>
<proteinExistence type="predicted"/>
<dbReference type="EMBL" id="SGPL01000544">
    <property type="protein sequence ID" value="THH10862.1"/>
    <property type="molecule type" value="Genomic_DNA"/>
</dbReference>
<sequence>MSIFSTLPAPTPTYLPPPTPPSSALIHHALLCTPTPSAVKLPSRWLTESTQAIRLLSSSPLAVAVQPVP</sequence>
<keyword evidence="3" id="KW-1185">Reference proteome</keyword>
<dbReference type="AlphaFoldDB" id="A0A4S4LG20"/>